<gene>
    <name evidence="5" type="ORF">GCM10023165_48130</name>
</gene>
<dbReference type="Gene3D" id="2.160.20.110">
    <property type="match status" value="1"/>
</dbReference>
<dbReference type="InterPro" id="IPR037160">
    <property type="entry name" value="DNA_Pol_thumb_sf"/>
</dbReference>
<dbReference type="InterPro" id="IPR050909">
    <property type="entry name" value="Bact_Autotransporter_VF"/>
</dbReference>
<comment type="caution">
    <text evidence="5">The sequence shown here is derived from an EMBL/GenBank/DDBJ whole genome shotgun (WGS) entry which is preliminary data.</text>
</comment>
<dbReference type="PANTHER" id="PTHR12338">
    <property type="entry name" value="AUTOTRANSPORTER"/>
    <property type="match status" value="1"/>
</dbReference>
<evidence type="ECO:0000259" key="4">
    <source>
        <dbReference type="Pfam" id="PF18676"/>
    </source>
</evidence>
<feature type="domain" description="Filamentous haemagglutinin FhaB/tRNA nuclease CdiA-like TPS" evidence="1">
    <location>
        <begin position="2"/>
        <end position="174"/>
    </location>
</feature>
<feature type="domain" description="MBG" evidence="4">
    <location>
        <begin position="761"/>
        <end position="816"/>
    </location>
</feature>
<reference evidence="6" key="1">
    <citation type="journal article" date="2019" name="Int. J. Syst. Evol. Microbiol.">
        <title>The Global Catalogue of Microorganisms (GCM) 10K type strain sequencing project: providing services to taxonomists for standard genome sequencing and annotation.</title>
        <authorList>
            <consortium name="The Broad Institute Genomics Platform"/>
            <consortium name="The Broad Institute Genome Sequencing Center for Infectious Disease"/>
            <person name="Wu L."/>
            <person name="Ma J."/>
        </authorList>
    </citation>
    <scope>NUCLEOTIDE SEQUENCE [LARGE SCALE GENOMIC DNA]</scope>
    <source>
        <strain evidence="6">JCM 17804</strain>
    </source>
</reference>
<evidence type="ECO:0000313" key="5">
    <source>
        <dbReference type="EMBL" id="GAA4355708.1"/>
    </source>
</evidence>
<dbReference type="SUPFAM" id="SSF51126">
    <property type="entry name" value="Pectin lyase-like"/>
    <property type="match status" value="1"/>
</dbReference>
<feature type="domain" description="GLUG" evidence="2">
    <location>
        <begin position="470"/>
        <end position="495"/>
    </location>
</feature>
<dbReference type="Proteomes" id="UP001500975">
    <property type="component" value="Unassembled WGS sequence"/>
</dbReference>
<dbReference type="Gene3D" id="2.160.20.10">
    <property type="entry name" value="Single-stranded right-handed beta-helix, Pectin lyase-like"/>
    <property type="match status" value="1"/>
</dbReference>
<dbReference type="PANTHER" id="PTHR12338:SF5">
    <property type="entry name" value="ANTIGEN 43-RELATED"/>
    <property type="match status" value="1"/>
</dbReference>
<dbReference type="InterPro" id="IPR012334">
    <property type="entry name" value="Pectin_lyas_fold"/>
</dbReference>
<dbReference type="Pfam" id="PF18676">
    <property type="entry name" value="MBG_2"/>
    <property type="match status" value="1"/>
</dbReference>
<protein>
    <submittedName>
        <fullName evidence="5">GLUG motif-containing protein</fullName>
    </submittedName>
</protein>
<evidence type="ECO:0000259" key="1">
    <source>
        <dbReference type="Pfam" id="PF05860"/>
    </source>
</evidence>
<accession>A0ABP8IC37</accession>
<name>A0ABP8IC37_9BURK</name>
<feature type="domain" description="GLUG" evidence="2">
    <location>
        <begin position="524"/>
        <end position="549"/>
    </location>
</feature>
<dbReference type="EMBL" id="BAABGJ010000080">
    <property type="protein sequence ID" value="GAA4355708.1"/>
    <property type="molecule type" value="Genomic_DNA"/>
</dbReference>
<dbReference type="Pfam" id="PF18657">
    <property type="entry name" value="YDG"/>
    <property type="match status" value="1"/>
</dbReference>
<dbReference type="InterPro" id="IPR041248">
    <property type="entry name" value="YDG"/>
</dbReference>
<dbReference type="Pfam" id="PF05860">
    <property type="entry name" value="TPS"/>
    <property type="match status" value="1"/>
</dbReference>
<dbReference type="InterPro" id="IPR011050">
    <property type="entry name" value="Pectin_lyase_fold/virulence"/>
</dbReference>
<evidence type="ECO:0000259" key="3">
    <source>
        <dbReference type="Pfam" id="PF18657"/>
    </source>
</evidence>
<evidence type="ECO:0000313" key="6">
    <source>
        <dbReference type="Proteomes" id="UP001500975"/>
    </source>
</evidence>
<dbReference type="InterPro" id="IPR041286">
    <property type="entry name" value="MBG_2"/>
</dbReference>
<keyword evidence="6" id="KW-1185">Reference proteome</keyword>
<dbReference type="Pfam" id="PF07581">
    <property type="entry name" value="Glug"/>
    <property type="match status" value="2"/>
</dbReference>
<sequence length="864" mass="84951">MYLVNPSGVLFGRSAQVDAGGLLASTLGISDADFLAGRDRFTQGAGEGEGASVVNQGRISVAPGGRIALLGTRVSNQGQLLAPGGDVALAAGRQVTLAAGADGHLQLGVDAGELATLVSNGGFVQADGGSIMLNAQGASALASAVVSNTGTLQARTVDSRNGRILLLADQKQGGRVEVDGTLDASAPAGGNGGFIETSARQVQVADGARVSTLAAHGKTGTWLVDPTDFTIDAGNAAQSASGIGASTLSTNLASTSVTLQTAAGGTEPGDIHVNAPVSWNANTLTLNAANNIDINAVMTAGGTAGLALNYGGTNGDAAATPAAGSNVNAALSGSGFTGRVDFTGNGNSLSINGTPYTLVKDVAALQGIDANLGGHYALANDINAGAVAFSPIGSFSGTLDGLGHVAQGLSISQPGDNAGLFSQTEAGSILRNIGLVGGSISGANVDGGLVGWQQAGSIISHAYNTGDVAGNRLVGGLVGQQQGTVRDAYATGSVSGKDTVGGLVGSEGGGNISNAYATGSVSGDTNVGGLIGRNSSGSTMNAYATGSVSGNSFIGGLIGTSNHGIVGNVYAAGRVSGTFEVGGLMGHLNGTQVVGPAYWNVDTTGQTSGSRNDIGLGLSSAAMTKASSFAAWDLATQGGSTSVWRIYEGSTAPLLRSFLTPLTVTAKVYDGTTMAATSGSLAGAIVGDSVDLITKGSFADRNAGTDKTVSVTGRLAGADAGNYMLDANATATASITPAGLMVSANDAIQPWNGRAYAGGNGVRYLGFVPGDDPSVLGGTLAYGGSAQGASLPGHYGLTVSGLASGNYDIQYRDGSLAIIAPEATPPAGEVQRQTRPVLDDAAGSVAITRPGVPLSISADYIKVD</sequence>
<proteinExistence type="predicted"/>
<evidence type="ECO:0000259" key="2">
    <source>
        <dbReference type="Pfam" id="PF07581"/>
    </source>
</evidence>
<dbReference type="Gene3D" id="3.30.210.10">
    <property type="entry name" value="DNA polymerase, thumb domain"/>
    <property type="match status" value="1"/>
</dbReference>
<dbReference type="InterPro" id="IPR008638">
    <property type="entry name" value="FhaB/CdiA-like_TPS"/>
</dbReference>
<organism evidence="5 6">
    <name type="scientific">Variovorax defluvii</name>
    <dbReference type="NCBI Taxonomy" id="913761"/>
    <lineage>
        <taxon>Bacteria</taxon>
        <taxon>Pseudomonadati</taxon>
        <taxon>Pseudomonadota</taxon>
        <taxon>Betaproteobacteria</taxon>
        <taxon>Burkholderiales</taxon>
        <taxon>Comamonadaceae</taxon>
        <taxon>Variovorax</taxon>
    </lineage>
</organism>
<dbReference type="InterPro" id="IPR011493">
    <property type="entry name" value="GLUG"/>
</dbReference>
<feature type="domain" description="YDG" evidence="3">
    <location>
        <begin position="660"/>
        <end position="729"/>
    </location>
</feature>